<accession>A0A2B4R8T6</accession>
<dbReference type="InterPro" id="IPR036179">
    <property type="entry name" value="Ig-like_dom_sf"/>
</dbReference>
<proteinExistence type="predicted"/>
<dbReference type="Pfam" id="PF13895">
    <property type="entry name" value="Ig_2"/>
    <property type="match status" value="1"/>
</dbReference>
<reference evidence="3" key="1">
    <citation type="journal article" date="2017" name="bioRxiv">
        <title>Comparative analysis of the genomes of Stylophora pistillata and Acropora digitifera provides evidence for extensive differences between species of corals.</title>
        <authorList>
            <person name="Voolstra C.R."/>
            <person name="Li Y."/>
            <person name="Liew Y.J."/>
            <person name="Baumgarten S."/>
            <person name="Zoccola D."/>
            <person name="Flot J.-F."/>
            <person name="Tambutte S."/>
            <person name="Allemand D."/>
            <person name="Aranda M."/>
        </authorList>
    </citation>
    <scope>NUCLEOTIDE SEQUENCE [LARGE SCALE GENOMIC DNA]</scope>
</reference>
<dbReference type="EMBL" id="LSMT01001031">
    <property type="protein sequence ID" value="PFX13233.1"/>
    <property type="molecule type" value="Genomic_DNA"/>
</dbReference>
<dbReference type="SUPFAM" id="SSF48726">
    <property type="entry name" value="Immunoglobulin"/>
    <property type="match status" value="1"/>
</dbReference>
<keyword evidence="3" id="KW-1185">Reference proteome</keyword>
<dbReference type="InterPro" id="IPR013783">
    <property type="entry name" value="Ig-like_fold"/>
</dbReference>
<dbReference type="InterPro" id="IPR007110">
    <property type="entry name" value="Ig-like_dom"/>
</dbReference>
<dbReference type="Proteomes" id="UP000225706">
    <property type="component" value="Unassembled WGS sequence"/>
</dbReference>
<evidence type="ECO:0000313" key="2">
    <source>
        <dbReference type="EMBL" id="PFX13233.1"/>
    </source>
</evidence>
<feature type="domain" description="Ig-like" evidence="1">
    <location>
        <begin position="5"/>
        <end position="75"/>
    </location>
</feature>
<comment type="caution">
    <text evidence="2">The sequence shown here is derived from an EMBL/GenBank/DDBJ whole genome shotgun (WGS) entry which is preliminary data.</text>
</comment>
<gene>
    <name evidence="2" type="ORF">AWC38_SpisGene22704</name>
</gene>
<protein>
    <recommendedName>
        <fullName evidence="1">Ig-like domain-containing protein</fullName>
    </recommendedName>
</protein>
<dbReference type="PROSITE" id="PS50835">
    <property type="entry name" value="IG_LIKE"/>
    <property type="match status" value="1"/>
</dbReference>
<name>A0A2B4R8T6_STYPI</name>
<organism evidence="2 3">
    <name type="scientific">Stylophora pistillata</name>
    <name type="common">Smooth cauliflower coral</name>
    <dbReference type="NCBI Taxonomy" id="50429"/>
    <lineage>
        <taxon>Eukaryota</taxon>
        <taxon>Metazoa</taxon>
        <taxon>Cnidaria</taxon>
        <taxon>Anthozoa</taxon>
        <taxon>Hexacorallia</taxon>
        <taxon>Scleractinia</taxon>
        <taxon>Astrocoeniina</taxon>
        <taxon>Pocilloporidae</taxon>
        <taxon>Stylophora</taxon>
    </lineage>
</organism>
<dbReference type="Gene3D" id="2.60.40.10">
    <property type="entry name" value="Immunoglobulins"/>
    <property type="match status" value="1"/>
</dbReference>
<dbReference type="AlphaFoldDB" id="A0A2B4R8T6"/>
<sequence length="94" mass="10584">MLEVPKTQSVSSKRNSSLWCPVEGAPAPYIVWRKNGVVVQNSTSVKYELLVTTENNVNYSCEVRSAEKILKREISLRIEGNLLSLSNVYEVVLK</sequence>
<evidence type="ECO:0000313" key="3">
    <source>
        <dbReference type="Proteomes" id="UP000225706"/>
    </source>
</evidence>
<evidence type="ECO:0000259" key="1">
    <source>
        <dbReference type="PROSITE" id="PS50835"/>
    </source>
</evidence>